<dbReference type="SUPFAM" id="SSF50118">
    <property type="entry name" value="Cell growth inhibitor/plasmid maintenance toxic component"/>
    <property type="match status" value="1"/>
</dbReference>
<gene>
    <name evidence="4" type="ORF">MQH31_17595</name>
</gene>
<dbReference type="PANTHER" id="PTHR33988">
    <property type="entry name" value="ENDORIBONUCLEASE MAZF-RELATED"/>
    <property type="match status" value="1"/>
</dbReference>
<dbReference type="Proteomes" id="UP001165341">
    <property type="component" value="Unassembled WGS sequence"/>
</dbReference>
<dbReference type="GO" id="GO:0004521">
    <property type="term" value="F:RNA endonuclease activity"/>
    <property type="evidence" value="ECO:0007669"/>
    <property type="project" value="TreeGrafter"/>
</dbReference>
<dbReference type="GO" id="GO:0003677">
    <property type="term" value="F:DNA binding"/>
    <property type="evidence" value="ECO:0007669"/>
    <property type="project" value="InterPro"/>
</dbReference>
<feature type="region of interest" description="Disordered" evidence="3">
    <location>
        <begin position="1"/>
        <end position="25"/>
    </location>
</feature>
<evidence type="ECO:0000256" key="1">
    <source>
        <dbReference type="ARBA" id="ARBA00007521"/>
    </source>
</evidence>
<dbReference type="EMBL" id="JALGAR010000006">
    <property type="protein sequence ID" value="MCI4659621.1"/>
    <property type="molecule type" value="Genomic_DNA"/>
</dbReference>
<evidence type="ECO:0000256" key="3">
    <source>
        <dbReference type="SAM" id="MobiDB-lite"/>
    </source>
</evidence>
<dbReference type="Gene3D" id="2.30.30.110">
    <property type="match status" value="1"/>
</dbReference>
<proteinExistence type="inferred from homology"/>
<keyword evidence="5" id="KW-1185">Reference proteome</keyword>
<comment type="similarity">
    <text evidence="1">Belongs to the PemK/MazF family.</text>
</comment>
<dbReference type="GO" id="GO:0016075">
    <property type="term" value="P:rRNA catabolic process"/>
    <property type="evidence" value="ECO:0007669"/>
    <property type="project" value="TreeGrafter"/>
</dbReference>
<name>A0AA41QXS7_9MICO</name>
<dbReference type="RefSeq" id="WP_243013112.1">
    <property type="nucleotide sequence ID" value="NZ_JALGAR010000006.1"/>
</dbReference>
<reference evidence="4" key="1">
    <citation type="submission" date="2022-03" db="EMBL/GenBank/DDBJ databases">
        <title>Cryobacterium sp. nov. strain ZS14-85, isolated from Antarctic soil.</title>
        <authorList>
            <person name="Li J."/>
            <person name="Niu G."/>
        </authorList>
    </citation>
    <scope>NUCLEOTIDE SEQUENCE</scope>
    <source>
        <strain evidence="4">ZS14-85</strain>
    </source>
</reference>
<dbReference type="InterPro" id="IPR011067">
    <property type="entry name" value="Plasmid_toxin/cell-grow_inhib"/>
</dbReference>
<dbReference type="InterPro" id="IPR003477">
    <property type="entry name" value="PemK-like"/>
</dbReference>
<evidence type="ECO:0000313" key="5">
    <source>
        <dbReference type="Proteomes" id="UP001165341"/>
    </source>
</evidence>
<evidence type="ECO:0000256" key="2">
    <source>
        <dbReference type="ARBA" id="ARBA00022649"/>
    </source>
</evidence>
<organism evidence="4 5">
    <name type="scientific">Cryobacterium zhongshanensis</name>
    <dbReference type="NCBI Taxonomy" id="2928153"/>
    <lineage>
        <taxon>Bacteria</taxon>
        <taxon>Bacillati</taxon>
        <taxon>Actinomycetota</taxon>
        <taxon>Actinomycetes</taxon>
        <taxon>Micrococcales</taxon>
        <taxon>Microbacteriaceae</taxon>
        <taxon>Cryobacterium</taxon>
    </lineage>
</organism>
<comment type="caution">
    <text evidence="4">The sequence shown here is derived from an EMBL/GenBank/DDBJ whole genome shotgun (WGS) entry which is preliminary data.</text>
</comment>
<protein>
    <submittedName>
        <fullName evidence="4">Type II toxin-antitoxin system PemK/MazF family toxin</fullName>
    </submittedName>
</protein>
<keyword evidence="2" id="KW-1277">Toxin-antitoxin system</keyword>
<evidence type="ECO:0000313" key="4">
    <source>
        <dbReference type="EMBL" id="MCI4659621.1"/>
    </source>
</evidence>
<accession>A0AA41QXS7</accession>
<dbReference type="GO" id="GO:0006402">
    <property type="term" value="P:mRNA catabolic process"/>
    <property type="evidence" value="ECO:0007669"/>
    <property type="project" value="TreeGrafter"/>
</dbReference>
<dbReference type="AlphaFoldDB" id="A0AA41QXS7"/>
<dbReference type="Pfam" id="PF02452">
    <property type="entry name" value="PemK_toxin"/>
    <property type="match status" value="1"/>
</dbReference>
<sequence length="227" mass="24935">MTITAPNPATIIRSPEPPHASARPRITPELRHRRGDIWMVAADPGKPAVGTEIWSDRPAVIVSNNVLNARSGFAQIVYLSTAARKRSGPTHIPVPAPDGKGDAMALCEQIHTVDASRLRRKMGAIPEDRTREIDAALSLSLSIGRNPDTYSAFHKWEEHIKLHGIDMAEEIRALAGQTTDQRVEALTRALELITIERDSYRNLFETSQIRPAAMREVADALETGANA</sequence>